<dbReference type="EMBL" id="WKKF01000003">
    <property type="protein sequence ID" value="MRX55049.1"/>
    <property type="molecule type" value="Genomic_DNA"/>
</dbReference>
<proteinExistence type="predicted"/>
<name>A0A6I2MBC0_9BACI</name>
<accession>A0A6I2MBC0</accession>
<dbReference type="PANTHER" id="PTHR42919:SF8">
    <property type="entry name" value="N-ALPHA-ACETYLTRANSFERASE 50"/>
    <property type="match status" value="1"/>
</dbReference>
<dbReference type="GO" id="GO:0016747">
    <property type="term" value="F:acyltransferase activity, transferring groups other than amino-acyl groups"/>
    <property type="evidence" value="ECO:0007669"/>
    <property type="project" value="InterPro"/>
</dbReference>
<keyword evidence="5" id="KW-1185">Reference proteome</keyword>
<dbReference type="AlphaFoldDB" id="A0A6I2MBC0"/>
<reference evidence="4 5" key="1">
    <citation type="submission" date="2019-11" db="EMBL/GenBank/DDBJ databases">
        <title>Bacillus idriensis genome.</title>
        <authorList>
            <person name="Konopka E.N."/>
            <person name="Newman J.D."/>
        </authorList>
    </citation>
    <scope>NUCLEOTIDE SEQUENCE [LARGE SCALE GENOMIC DNA]</scope>
    <source>
        <strain evidence="4 5">DSM 19097</strain>
    </source>
</reference>
<feature type="domain" description="N-acetyltransferase" evidence="3">
    <location>
        <begin position="3"/>
        <end position="160"/>
    </location>
</feature>
<keyword evidence="2" id="KW-0012">Acyltransferase</keyword>
<dbReference type="RefSeq" id="WP_070879608.1">
    <property type="nucleotide sequence ID" value="NZ_CAJGAA010000004.1"/>
</dbReference>
<evidence type="ECO:0000256" key="2">
    <source>
        <dbReference type="ARBA" id="ARBA00023315"/>
    </source>
</evidence>
<evidence type="ECO:0000313" key="4">
    <source>
        <dbReference type="EMBL" id="MRX55049.1"/>
    </source>
</evidence>
<comment type="caution">
    <text evidence="4">The sequence shown here is derived from an EMBL/GenBank/DDBJ whole genome shotgun (WGS) entry which is preliminary data.</text>
</comment>
<dbReference type="InterPro" id="IPR016181">
    <property type="entry name" value="Acyl_CoA_acyltransferase"/>
</dbReference>
<dbReference type="Pfam" id="PF00583">
    <property type="entry name" value="Acetyltransf_1"/>
    <property type="match status" value="1"/>
</dbReference>
<dbReference type="SUPFAM" id="SSF55729">
    <property type="entry name" value="Acyl-CoA N-acyltransferases (Nat)"/>
    <property type="match status" value="1"/>
</dbReference>
<gene>
    <name evidence="4" type="ORF">GJU41_13790</name>
</gene>
<evidence type="ECO:0000256" key="1">
    <source>
        <dbReference type="ARBA" id="ARBA00022679"/>
    </source>
</evidence>
<dbReference type="PROSITE" id="PS51186">
    <property type="entry name" value="GNAT"/>
    <property type="match status" value="1"/>
</dbReference>
<dbReference type="InterPro" id="IPR051556">
    <property type="entry name" value="N-term/lysine_N-AcTrnsfr"/>
</dbReference>
<dbReference type="InterPro" id="IPR000182">
    <property type="entry name" value="GNAT_dom"/>
</dbReference>
<dbReference type="Proteomes" id="UP000441585">
    <property type="component" value="Unassembled WGS sequence"/>
</dbReference>
<dbReference type="Gene3D" id="3.40.630.30">
    <property type="match status" value="1"/>
</dbReference>
<evidence type="ECO:0000259" key="3">
    <source>
        <dbReference type="PROSITE" id="PS51186"/>
    </source>
</evidence>
<keyword evidence="1 4" id="KW-0808">Transferase</keyword>
<sequence length="256" mass="29905">MELKILPILQIDAYIIQNLIQSGMRPDIFHKTIFSSRGYTTFLENILSFPESLRNIKFRGAYLNNRLVGFAEYRILNDSVFLNNIYVDKELQGKNIGKFLLETGYELADKYKKDKILLDVFDDNYAALAWYEKEGFKKISATNWYLGNQQAHVSKSFECLVENYPSAQAEQRLYYFSNLKIKTDTALYDIGRIKETFYRITSDRILEDTSILNGLYWMDPVRELIILTQKTKLSGFINICTSNRMEKIKEGRGNIK</sequence>
<dbReference type="CDD" id="cd04301">
    <property type="entry name" value="NAT_SF"/>
    <property type="match status" value="1"/>
</dbReference>
<protein>
    <submittedName>
        <fullName evidence="4">GNAT family N-acetyltransferase</fullName>
    </submittedName>
</protein>
<dbReference type="PANTHER" id="PTHR42919">
    <property type="entry name" value="N-ALPHA-ACETYLTRANSFERASE"/>
    <property type="match status" value="1"/>
</dbReference>
<evidence type="ECO:0000313" key="5">
    <source>
        <dbReference type="Proteomes" id="UP000441585"/>
    </source>
</evidence>
<organism evidence="4 5">
    <name type="scientific">Metabacillus idriensis</name>
    <dbReference type="NCBI Taxonomy" id="324768"/>
    <lineage>
        <taxon>Bacteria</taxon>
        <taxon>Bacillati</taxon>
        <taxon>Bacillota</taxon>
        <taxon>Bacilli</taxon>
        <taxon>Bacillales</taxon>
        <taxon>Bacillaceae</taxon>
        <taxon>Metabacillus</taxon>
    </lineage>
</organism>